<evidence type="ECO:0000313" key="2">
    <source>
        <dbReference type="EMBL" id="QCO30784.1"/>
    </source>
</evidence>
<dbReference type="Proteomes" id="UP000298568">
    <property type="component" value="Chromosome"/>
</dbReference>
<protein>
    <submittedName>
        <fullName evidence="2">Uncharacterized protein</fullName>
    </submittedName>
</protein>
<dbReference type="KEGG" id="mpru:DFR88_10055"/>
<dbReference type="GeneID" id="59457243"/>
<gene>
    <name evidence="2" type="ORF">DFR88_10055</name>
</gene>
<evidence type="ECO:0000313" key="3">
    <source>
        <dbReference type="Proteomes" id="UP000298568"/>
    </source>
</evidence>
<dbReference type="EMBL" id="CP031156">
    <property type="protein sequence ID" value="QCO30784.1"/>
    <property type="molecule type" value="Genomic_DNA"/>
</dbReference>
<organism evidence="2 3">
    <name type="scientific">Metallosphaera prunae</name>
    <dbReference type="NCBI Taxonomy" id="47304"/>
    <lineage>
        <taxon>Archaea</taxon>
        <taxon>Thermoproteota</taxon>
        <taxon>Thermoprotei</taxon>
        <taxon>Sulfolobales</taxon>
        <taxon>Sulfolobaceae</taxon>
        <taxon>Metallosphaera</taxon>
    </lineage>
</organism>
<dbReference type="AlphaFoldDB" id="A0A4D8RYF4"/>
<accession>A0A4D8RYF4</accession>
<keyword evidence="1" id="KW-0472">Membrane</keyword>
<feature type="transmembrane region" description="Helical" evidence="1">
    <location>
        <begin position="7"/>
        <end position="31"/>
    </location>
</feature>
<keyword evidence="1" id="KW-0812">Transmembrane</keyword>
<reference evidence="2 3" key="1">
    <citation type="submission" date="2018-07" db="EMBL/GenBank/DDBJ databases">
        <title>Complete Genome Sequences of Extremely Thermoacidophilic, Metal-Mobilizing Type-Strain Members of the Archaeal Family Sulfolobaceae: Acidianus brierleyi DSM-1651T, Acidianus sulfidivorans DSM-18786T, Metallosphaera hakonensis DSM-7519T, and Metallosphaera prunae DSM-10039T.</title>
        <authorList>
            <person name="Counts J.A."/>
            <person name="Kelly R.M."/>
        </authorList>
    </citation>
    <scope>NUCLEOTIDE SEQUENCE [LARGE SCALE GENOMIC DNA]</scope>
    <source>
        <strain evidence="2 3">Ron 12/II</strain>
    </source>
</reference>
<keyword evidence="1" id="KW-1133">Transmembrane helix</keyword>
<name>A0A4D8RYF4_METPR</name>
<dbReference type="RefSeq" id="WP_193453289.1">
    <property type="nucleotide sequence ID" value="NZ_CP031156.1"/>
</dbReference>
<proteinExistence type="predicted"/>
<sequence length="510" mass="56383">MRLSRGLTNAIAILMLIIVVLVISIPMITFFTNTQQTGTEKLALVNNYIFLKNLQVKQVEYGHPAIYYANSSIEFYYTNGTFVPPTNLTIVKILYLQGGVWLNLSYHYPITINAFTNLTLPSYVQGKPIIIVTSLGNVFFLTPKSSIGPYSTSAKGGLVIAAEIAEPNGPIGVATNVTTNINGPYKNYTTPIAFPNQTGTFVVKAPEYVFYERPNGSIVTGVFHNWILGGQVTANSTTSSSISVSLTGGTATLTANYTPITDYVNLEVQSFNGENVNILIDGNRYTVTGTQNINVLAGYVNITILTNQFYINSTNIHKHYMLVKSVYNGKSYTADSYIIFVNPFSSSSNILDLVFENDYSLYKVNIYYGVYTNKYGVAAPPNVTKITPYAIGYVGTVYLGNPGSNSGLFELNSTEYTYNNPYWIRNGTYVIGYVGTVYTNGIYVIDNFPIVINCFYVSFNDSPPQSYSALDWLQYVTYVNGTPYTQPNITIDSPLTIEVYYAWTTGYTSL</sequence>
<keyword evidence="3" id="KW-1185">Reference proteome</keyword>
<evidence type="ECO:0000256" key="1">
    <source>
        <dbReference type="SAM" id="Phobius"/>
    </source>
</evidence>